<reference evidence="1" key="1">
    <citation type="submission" date="2021-06" db="EMBL/GenBank/DDBJ databases">
        <title>Updating the genus Pseudomonas: Description of 43 new species and partition of the Pseudomonas putida group.</title>
        <authorList>
            <person name="Girard L."/>
            <person name="Lood C."/>
            <person name="Vandamme P."/>
            <person name="Rokni-Zadeh H."/>
            <person name="Van Noort V."/>
            <person name="Hofte M."/>
            <person name="Lavigne R."/>
            <person name="De Mot R."/>
        </authorList>
    </citation>
    <scope>NUCLEOTIDE SEQUENCE</scope>
    <source>
        <strain evidence="1">SWRI74</strain>
    </source>
</reference>
<evidence type="ECO:0000313" key="1">
    <source>
        <dbReference type="EMBL" id="MBV4520316.1"/>
    </source>
</evidence>
<dbReference type="RefSeq" id="WP_217871197.1">
    <property type="nucleotide sequence ID" value="NZ_JAHSTU010000002.1"/>
</dbReference>
<keyword evidence="2" id="KW-1185">Reference proteome</keyword>
<organism evidence="1 2">
    <name type="scientific">Pseudomonas azerbaijanoccidentalis</name>
    <dbReference type="NCBI Taxonomy" id="2842347"/>
    <lineage>
        <taxon>Bacteria</taxon>
        <taxon>Pseudomonadati</taxon>
        <taxon>Pseudomonadota</taxon>
        <taxon>Gammaproteobacteria</taxon>
        <taxon>Pseudomonadales</taxon>
        <taxon>Pseudomonadaceae</taxon>
        <taxon>Pseudomonas</taxon>
    </lineage>
</organism>
<protein>
    <submittedName>
        <fullName evidence="1">Bacteriocin immunity protein</fullName>
    </submittedName>
</protein>
<accession>A0ABS6QN09</accession>
<gene>
    <name evidence="1" type="ORF">KVG88_09595</name>
</gene>
<name>A0ABS6QN09_9PSED</name>
<proteinExistence type="predicted"/>
<dbReference type="Proteomes" id="UP001049200">
    <property type="component" value="Unassembled WGS sequence"/>
</dbReference>
<dbReference type="EMBL" id="JAHSTU010000002">
    <property type="protein sequence ID" value="MBV4520316.1"/>
    <property type="molecule type" value="Genomic_DNA"/>
</dbReference>
<comment type="caution">
    <text evidence="1">The sequence shown here is derived from an EMBL/GenBank/DDBJ whole genome shotgun (WGS) entry which is preliminary data.</text>
</comment>
<dbReference type="CDD" id="cd16363">
    <property type="entry name" value="Col_Im_like"/>
    <property type="match status" value="1"/>
</dbReference>
<sequence length="86" mass="9757">MSNSNISNYVESEFLEFLTTICESKFATEKEQIDAVLLFEELTEHPDGSDLIYYADSDEDSTPEAIIKKVSAWRVSNGKPGFKEEK</sequence>
<dbReference type="Pfam" id="PF01320">
    <property type="entry name" value="Colicin_Pyocin"/>
    <property type="match status" value="1"/>
</dbReference>
<dbReference type="InterPro" id="IPR000290">
    <property type="entry name" value="Colicin_pyocin"/>
</dbReference>
<evidence type="ECO:0000313" key="2">
    <source>
        <dbReference type="Proteomes" id="UP001049200"/>
    </source>
</evidence>